<dbReference type="EMBL" id="LAZR01000634">
    <property type="protein sequence ID" value="KKN62113.1"/>
    <property type="molecule type" value="Genomic_DNA"/>
</dbReference>
<evidence type="ECO:0000313" key="1">
    <source>
        <dbReference type="EMBL" id="KKN62113.1"/>
    </source>
</evidence>
<reference evidence="1" key="1">
    <citation type="journal article" date="2015" name="Nature">
        <title>Complex archaea that bridge the gap between prokaryotes and eukaryotes.</title>
        <authorList>
            <person name="Spang A."/>
            <person name="Saw J.H."/>
            <person name="Jorgensen S.L."/>
            <person name="Zaremba-Niedzwiedzka K."/>
            <person name="Martijn J."/>
            <person name="Lind A.E."/>
            <person name="van Eijk R."/>
            <person name="Schleper C."/>
            <person name="Guy L."/>
            <person name="Ettema T.J."/>
        </authorList>
    </citation>
    <scope>NUCLEOTIDE SEQUENCE</scope>
</reference>
<dbReference type="AlphaFoldDB" id="A0A0F9V8C5"/>
<gene>
    <name evidence="1" type="ORF">LCGC14_0514890</name>
</gene>
<organism evidence="1">
    <name type="scientific">marine sediment metagenome</name>
    <dbReference type="NCBI Taxonomy" id="412755"/>
    <lineage>
        <taxon>unclassified sequences</taxon>
        <taxon>metagenomes</taxon>
        <taxon>ecological metagenomes</taxon>
    </lineage>
</organism>
<protein>
    <submittedName>
        <fullName evidence="1">Uncharacterized protein</fullName>
    </submittedName>
</protein>
<proteinExistence type="predicted"/>
<name>A0A0F9V8C5_9ZZZZ</name>
<accession>A0A0F9V8C5</accession>
<sequence length="50" mass="5814">MNGTITHGLRLKESFIILKTASWNSQLGGEIEINIWRFFESWISNSREVC</sequence>
<comment type="caution">
    <text evidence="1">The sequence shown here is derived from an EMBL/GenBank/DDBJ whole genome shotgun (WGS) entry which is preliminary data.</text>
</comment>